<evidence type="ECO:0000313" key="2">
    <source>
        <dbReference type="EMBL" id="PPK70357.1"/>
    </source>
</evidence>
<protein>
    <submittedName>
        <fullName evidence="2">Uncharacterized protein</fullName>
    </submittedName>
</protein>
<name>A0A2S6GYW0_9PSEU</name>
<keyword evidence="1" id="KW-0472">Membrane</keyword>
<comment type="caution">
    <text evidence="2">The sequence shown here is derived from an EMBL/GenBank/DDBJ whole genome shotgun (WGS) entry which is preliminary data.</text>
</comment>
<keyword evidence="1" id="KW-0812">Transmembrane</keyword>
<evidence type="ECO:0000256" key="1">
    <source>
        <dbReference type="SAM" id="Phobius"/>
    </source>
</evidence>
<dbReference type="AlphaFoldDB" id="A0A2S6GYW0"/>
<proteinExistence type="predicted"/>
<keyword evidence="3" id="KW-1185">Reference proteome</keyword>
<keyword evidence="1" id="KW-1133">Transmembrane helix</keyword>
<feature type="transmembrane region" description="Helical" evidence="1">
    <location>
        <begin position="40"/>
        <end position="60"/>
    </location>
</feature>
<feature type="transmembrane region" description="Helical" evidence="1">
    <location>
        <begin position="12"/>
        <end position="34"/>
    </location>
</feature>
<organism evidence="2 3">
    <name type="scientific">Actinokineospora auranticolor</name>
    <dbReference type="NCBI Taxonomy" id="155976"/>
    <lineage>
        <taxon>Bacteria</taxon>
        <taxon>Bacillati</taxon>
        <taxon>Actinomycetota</taxon>
        <taxon>Actinomycetes</taxon>
        <taxon>Pseudonocardiales</taxon>
        <taxon>Pseudonocardiaceae</taxon>
        <taxon>Actinokineospora</taxon>
    </lineage>
</organism>
<reference evidence="2 3" key="1">
    <citation type="submission" date="2018-02" db="EMBL/GenBank/DDBJ databases">
        <title>Genomic Encyclopedia of Archaeal and Bacterial Type Strains, Phase II (KMG-II): from individual species to whole genera.</title>
        <authorList>
            <person name="Goeker M."/>
        </authorList>
    </citation>
    <scope>NUCLEOTIDE SEQUENCE [LARGE SCALE GENOMIC DNA]</scope>
    <source>
        <strain evidence="2 3">YU 961-1</strain>
    </source>
</reference>
<gene>
    <name evidence="2" type="ORF">CLV40_102270</name>
</gene>
<dbReference type="EMBL" id="PTIX01000002">
    <property type="protein sequence ID" value="PPK70357.1"/>
    <property type="molecule type" value="Genomic_DNA"/>
</dbReference>
<evidence type="ECO:0000313" key="3">
    <source>
        <dbReference type="Proteomes" id="UP000239203"/>
    </source>
</evidence>
<sequence length="158" mass="17742">MAGEYRVRRSVVVAYTLVGALGTGALFLITRLLISGWAKTVDASITVPAVLVPVVVWGYVGFGTMREYRLVLGEDGVRWYRPGSLVILTWADFETAERRWFAAETLRFSKGEIVSANADRVRGRASGKVVRRLRDRRLPVSYFFEDWRTSPIAAAVTR</sequence>
<dbReference type="Proteomes" id="UP000239203">
    <property type="component" value="Unassembled WGS sequence"/>
</dbReference>
<accession>A0A2S6GYW0</accession>